<dbReference type="Proteomes" id="UP000186922">
    <property type="component" value="Unassembled WGS sequence"/>
</dbReference>
<evidence type="ECO:0000313" key="1">
    <source>
        <dbReference type="EMBL" id="GAU95471.1"/>
    </source>
</evidence>
<organism evidence="1 2">
    <name type="scientific">Ramazzottius varieornatus</name>
    <name type="common">Water bear</name>
    <name type="synonym">Tardigrade</name>
    <dbReference type="NCBI Taxonomy" id="947166"/>
    <lineage>
        <taxon>Eukaryota</taxon>
        <taxon>Metazoa</taxon>
        <taxon>Ecdysozoa</taxon>
        <taxon>Tardigrada</taxon>
        <taxon>Eutardigrada</taxon>
        <taxon>Parachela</taxon>
        <taxon>Hypsibioidea</taxon>
        <taxon>Ramazzottiidae</taxon>
        <taxon>Ramazzottius</taxon>
    </lineage>
</organism>
<keyword evidence="2" id="KW-1185">Reference proteome</keyword>
<accession>A0A1D1V149</accession>
<proteinExistence type="predicted"/>
<gene>
    <name evidence="1" type="primary">RvY_07083-1</name>
    <name evidence="1" type="synonym">RvY_07083.1</name>
    <name evidence="1" type="ORF">RvY_07083</name>
</gene>
<name>A0A1D1V149_RAMVA</name>
<dbReference type="AlphaFoldDB" id="A0A1D1V149"/>
<sequence>LYCAVTRSRTKNPRKHCDRCGTLNHKSVCRIIIKYAALRPCLIVRNSFGTEFADISGCMRPYLALRIHYKSD</sequence>
<feature type="non-terminal residue" evidence="1">
    <location>
        <position position="1"/>
    </location>
</feature>
<dbReference type="EMBL" id="BDGG01000003">
    <property type="protein sequence ID" value="GAU95471.1"/>
    <property type="molecule type" value="Genomic_DNA"/>
</dbReference>
<evidence type="ECO:0000313" key="2">
    <source>
        <dbReference type="Proteomes" id="UP000186922"/>
    </source>
</evidence>
<protein>
    <submittedName>
        <fullName evidence="1">Uncharacterized protein</fullName>
    </submittedName>
</protein>
<comment type="caution">
    <text evidence="1">The sequence shown here is derived from an EMBL/GenBank/DDBJ whole genome shotgun (WGS) entry which is preliminary data.</text>
</comment>
<reference evidence="1 2" key="1">
    <citation type="journal article" date="2016" name="Nat. Commun.">
        <title>Extremotolerant tardigrade genome and improved radiotolerance of human cultured cells by tardigrade-unique protein.</title>
        <authorList>
            <person name="Hashimoto T."/>
            <person name="Horikawa D.D."/>
            <person name="Saito Y."/>
            <person name="Kuwahara H."/>
            <person name="Kozuka-Hata H."/>
            <person name="Shin-I T."/>
            <person name="Minakuchi Y."/>
            <person name="Ohishi K."/>
            <person name="Motoyama A."/>
            <person name="Aizu T."/>
            <person name="Enomoto A."/>
            <person name="Kondo K."/>
            <person name="Tanaka S."/>
            <person name="Hara Y."/>
            <person name="Koshikawa S."/>
            <person name="Sagara H."/>
            <person name="Miura T."/>
            <person name="Yokobori S."/>
            <person name="Miyagawa K."/>
            <person name="Suzuki Y."/>
            <person name="Kubo T."/>
            <person name="Oyama M."/>
            <person name="Kohara Y."/>
            <person name="Fujiyama A."/>
            <person name="Arakawa K."/>
            <person name="Katayama T."/>
            <person name="Toyoda A."/>
            <person name="Kunieda T."/>
        </authorList>
    </citation>
    <scope>NUCLEOTIDE SEQUENCE [LARGE SCALE GENOMIC DNA]</scope>
    <source>
        <strain evidence="1 2">YOKOZUNA-1</strain>
    </source>
</reference>